<feature type="domain" description="TniQ" evidence="1">
    <location>
        <begin position="36"/>
        <end position="170"/>
    </location>
</feature>
<sequence>MRQSAQTQDRPEGWPVDLPPRSFLFGVTPYGFDGATRESLVSFFRRTSDAHALLPRSLAYHSIVPLTEVASKNSADSMADECYRLELCGLSTKAARWIDCLNQLTARSDLESLTLFPLKHFVSSYQLIEHTNRFCPTCYAEDELAGRQKYDRLLWTVRCVSACPKHERLLTSEARGKCHSRMPFTAPGISRNDGSSLARFTSGRAPGFDVICAGLVANFIDEITPIDAQKASSITAFLTHAADALFNGNSAALALHLGLSKSQVHGWMHDGILPSLAGLIRIAYAFECAIADVILGSEASLRLRRACKLPYGLFRLSRRVGYKTPQSELLDSLVRFTTSNPGASAQEAANHLEVSPKFLRETFPEQNKSLVNAHRSFVNRNSQAMRDAKDDAFKQSCLALSKNGTYPSRRKVVAPLKKLRISFTYADEKRAIRKTRTL</sequence>
<gene>
    <name evidence="2" type="ORF">V4C55_34560</name>
</gene>
<proteinExistence type="predicted"/>
<dbReference type="Pfam" id="PF06527">
    <property type="entry name" value="TniQ"/>
    <property type="match status" value="1"/>
</dbReference>
<accession>A0ABU9QN00</accession>
<evidence type="ECO:0000313" key="3">
    <source>
        <dbReference type="Proteomes" id="UP001494588"/>
    </source>
</evidence>
<dbReference type="RefSeq" id="WP_233472117.1">
    <property type="nucleotide sequence ID" value="NZ_CAJHCS010000036.1"/>
</dbReference>
<keyword evidence="3" id="KW-1185">Reference proteome</keyword>
<evidence type="ECO:0000259" key="1">
    <source>
        <dbReference type="Pfam" id="PF06527"/>
    </source>
</evidence>
<protein>
    <submittedName>
        <fullName evidence="2">TniQ family protein</fullName>
    </submittedName>
</protein>
<dbReference type="InterPro" id="IPR009492">
    <property type="entry name" value="TniQ"/>
</dbReference>
<comment type="caution">
    <text evidence="2">The sequence shown here is derived from an EMBL/GenBank/DDBJ whole genome shotgun (WGS) entry which is preliminary data.</text>
</comment>
<evidence type="ECO:0000313" key="2">
    <source>
        <dbReference type="EMBL" id="MEM5290855.1"/>
    </source>
</evidence>
<name>A0ABU9QN00_9BURK</name>
<dbReference type="Proteomes" id="UP001494588">
    <property type="component" value="Unassembled WGS sequence"/>
</dbReference>
<reference evidence="2 3" key="1">
    <citation type="submission" date="2024-01" db="EMBL/GenBank/DDBJ databases">
        <title>The diversity of rhizobia nodulating Mimosa spp. in eleven states of Brazil covering several biomes is determined by host plant, location, and edaphic factors.</title>
        <authorList>
            <person name="Rouws L."/>
            <person name="Barauna A."/>
            <person name="Beukes C."/>
            <person name="De Faria S.M."/>
            <person name="Gross E."/>
            <person name="Dos Reis Junior F.B."/>
            <person name="Simon M."/>
            <person name="Maluk M."/>
            <person name="Odee D.W."/>
            <person name="Kenicer G."/>
            <person name="Young J.P.W."/>
            <person name="Reis V.M."/>
            <person name="Zilli J."/>
            <person name="James E.K."/>
        </authorList>
    </citation>
    <scope>NUCLEOTIDE SEQUENCE [LARGE SCALE GENOMIC DNA]</scope>
    <source>
        <strain evidence="2 3">JPY77</strain>
    </source>
</reference>
<organism evidence="2 3">
    <name type="scientific">Paraburkholderia sabiae</name>
    <dbReference type="NCBI Taxonomy" id="273251"/>
    <lineage>
        <taxon>Bacteria</taxon>
        <taxon>Pseudomonadati</taxon>
        <taxon>Pseudomonadota</taxon>
        <taxon>Betaproteobacteria</taxon>
        <taxon>Burkholderiales</taxon>
        <taxon>Burkholderiaceae</taxon>
        <taxon>Paraburkholderia</taxon>
    </lineage>
</organism>
<dbReference type="EMBL" id="JAZHGC010000041">
    <property type="protein sequence ID" value="MEM5290855.1"/>
    <property type="molecule type" value="Genomic_DNA"/>
</dbReference>